<feature type="transmembrane region" description="Helical" evidence="7">
    <location>
        <begin position="175"/>
        <end position="193"/>
    </location>
</feature>
<comment type="caution">
    <text evidence="10">The sequence shown here is derived from an EMBL/GenBank/DDBJ whole genome shotgun (WGS) entry which is preliminary data.</text>
</comment>
<evidence type="ECO:0000313" key="11">
    <source>
        <dbReference type="Proteomes" id="UP001589535"/>
    </source>
</evidence>
<sequence length="233" mass="24180">MELLGQVTELLRGALGSPWLWVLVFAVSGLDALLPFMPSETTVVTVAVLLGPDPVQLTLLAAVAAGGAWAGDCLGYAVGRAAGPQAIARLQRGPDGRRRHEWARDQVRHNGGLLIIAARYLPGGRVASALANGSLGYPLRRFVPLDAAGAAIWAVYSVLIGFAGGAAFADEPAKGLLLSFGLGLSLVFAIEAGRRLRSAHARSDRRSRGRAEAGGAQGRAVRAGAELSEVDCP</sequence>
<dbReference type="PANTHER" id="PTHR30353:SF0">
    <property type="entry name" value="TRANSMEMBRANE PROTEIN"/>
    <property type="match status" value="1"/>
</dbReference>
<dbReference type="EMBL" id="JBHMBK010000018">
    <property type="protein sequence ID" value="MFB9687160.1"/>
    <property type="molecule type" value="Genomic_DNA"/>
</dbReference>
<accession>A0ABV5U9U9</accession>
<keyword evidence="4 7" id="KW-0812">Transmembrane</keyword>
<keyword evidence="6 7" id="KW-0472">Membrane</keyword>
<dbReference type="PANTHER" id="PTHR30353">
    <property type="entry name" value="INNER MEMBRANE PROTEIN DEDA-RELATED"/>
    <property type="match status" value="1"/>
</dbReference>
<evidence type="ECO:0000256" key="4">
    <source>
        <dbReference type="ARBA" id="ARBA00022692"/>
    </source>
</evidence>
<feature type="transmembrane region" description="Helical" evidence="7">
    <location>
        <begin position="57"/>
        <end position="79"/>
    </location>
</feature>
<evidence type="ECO:0000256" key="5">
    <source>
        <dbReference type="ARBA" id="ARBA00022989"/>
    </source>
</evidence>
<evidence type="ECO:0000256" key="8">
    <source>
        <dbReference type="SAM" id="MobiDB-lite"/>
    </source>
</evidence>
<feature type="region of interest" description="Disordered" evidence="8">
    <location>
        <begin position="201"/>
        <end position="233"/>
    </location>
</feature>
<gene>
    <name evidence="10" type="ORF">ACFFTO_23510</name>
</gene>
<evidence type="ECO:0000256" key="6">
    <source>
        <dbReference type="ARBA" id="ARBA00023136"/>
    </source>
</evidence>
<dbReference type="Proteomes" id="UP001589535">
    <property type="component" value="Unassembled WGS sequence"/>
</dbReference>
<name>A0ABV5U9U9_9PSEU</name>
<feature type="transmembrane region" description="Helical" evidence="7">
    <location>
        <begin position="147"/>
        <end position="169"/>
    </location>
</feature>
<keyword evidence="11" id="KW-1185">Reference proteome</keyword>
<evidence type="ECO:0000256" key="7">
    <source>
        <dbReference type="RuleBase" id="RU367016"/>
    </source>
</evidence>
<comment type="similarity">
    <text evidence="2 7">Belongs to the DedA family.</text>
</comment>
<keyword evidence="3 7" id="KW-1003">Cell membrane</keyword>
<feature type="transmembrane region" description="Helical" evidence="7">
    <location>
        <begin position="19"/>
        <end position="37"/>
    </location>
</feature>
<evidence type="ECO:0000256" key="3">
    <source>
        <dbReference type="ARBA" id="ARBA00022475"/>
    </source>
</evidence>
<organism evidence="10 11">
    <name type="scientific">Amycolatopsis plumensis</name>
    <dbReference type="NCBI Taxonomy" id="236508"/>
    <lineage>
        <taxon>Bacteria</taxon>
        <taxon>Bacillati</taxon>
        <taxon>Actinomycetota</taxon>
        <taxon>Actinomycetes</taxon>
        <taxon>Pseudonocardiales</taxon>
        <taxon>Pseudonocardiaceae</taxon>
        <taxon>Amycolatopsis</taxon>
    </lineage>
</organism>
<dbReference type="RefSeq" id="WP_378197502.1">
    <property type="nucleotide sequence ID" value="NZ_JBHMBK010000018.1"/>
</dbReference>
<evidence type="ECO:0000259" key="9">
    <source>
        <dbReference type="Pfam" id="PF09335"/>
    </source>
</evidence>
<proteinExistence type="inferred from homology"/>
<feature type="domain" description="VTT" evidence="9">
    <location>
        <begin position="38"/>
        <end position="161"/>
    </location>
</feature>
<keyword evidence="5 7" id="KW-1133">Transmembrane helix</keyword>
<evidence type="ECO:0000256" key="2">
    <source>
        <dbReference type="ARBA" id="ARBA00010792"/>
    </source>
</evidence>
<evidence type="ECO:0000256" key="1">
    <source>
        <dbReference type="ARBA" id="ARBA00004651"/>
    </source>
</evidence>
<protein>
    <submittedName>
        <fullName evidence="10">DedA family protein</fullName>
    </submittedName>
</protein>
<dbReference type="InterPro" id="IPR032816">
    <property type="entry name" value="VTT_dom"/>
</dbReference>
<comment type="subcellular location">
    <subcellularLocation>
        <location evidence="1 7">Cell membrane</location>
        <topology evidence="1 7">Multi-pass membrane protein</topology>
    </subcellularLocation>
</comment>
<evidence type="ECO:0000313" key="10">
    <source>
        <dbReference type="EMBL" id="MFB9687160.1"/>
    </source>
</evidence>
<reference evidence="10 11" key="1">
    <citation type="submission" date="2024-09" db="EMBL/GenBank/DDBJ databases">
        <authorList>
            <person name="Sun Q."/>
            <person name="Mori K."/>
        </authorList>
    </citation>
    <scope>NUCLEOTIDE SEQUENCE [LARGE SCALE GENOMIC DNA]</scope>
    <source>
        <strain evidence="10 11">JCM 13852</strain>
    </source>
</reference>
<feature type="compositionally biased region" description="Basic and acidic residues" evidence="8">
    <location>
        <begin position="201"/>
        <end position="211"/>
    </location>
</feature>
<dbReference type="InterPro" id="IPR032818">
    <property type="entry name" value="DedA-like"/>
</dbReference>
<dbReference type="Pfam" id="PF09335">
    <property type="entry name" value="VTT_dom"/>
    <property type="match status" value="1"/>
</dbReference>